<evidence type="ECO:0000256" key="12">
    <source>
        <dbReference type="ARBA" id="ARBA00071790"/>
    </source>
</evidence>
<dbReference type="Gene3D" id="3.30.2010.10">
    <property type="entry name" value="Metalloproteases ('zincins'), catalytic domain"/>
    <property type="match status" value="1"/>
</dbReference>
<evidence type="ECO:0000256" key="8">
    <source>
        <dbReference type="ARBA" id="ARBA00022833"/>
    </source>
</evidence>
<proteinExistence type="inferred from homology"/>
<feature type="transmembrane region" description="Helical" evidence="14">
    <location>
        <begin position="154"/>
        <end position="174"/>
    </location>
</feature>
<feature type="transmembrane region" description="Helical" evidence="14">
    <location>
        <begin position="194"/>
        <end position="217"/>
    </location>
</feature>
<keyword evidence="14" id="KW-0346">Stress response</keyword>
<dbReference type="Proteomes" id="UP000029392">
    <property type="component" value="Unassembled WGS sequence"/>
</dbReference>
<comment type="caution">
    <text evidence="16">The sequence shown here is derived from an EMBL/GenBank/DDBJ whole genome shotgun (WGS) entry which is preliminary data.</text>
</comment>
<dbReference type="FunFam" id="3.30.2010.10:FF:000001">
    <property type="entry name" value="Protease HtpX"/>
    <property type="match status" value="1"/>
</dbReference>
<keyword evidence="8 14" id="KW-0862">Zinc</keyword>
<evidence type="ECO:0000256" key="13">
    <source>
        <dbReference type="ARBA" id="ARBA00080389"/>
    </source>
</evidence>
<feature type="domain" description="Peptidase M48" evidence="15">
    <location>
        <begin position="80"/>
        <end position="290"/>
    </location>
</feature>
<keyword evidence="10 14" id="KW-0482">Metalloprotease</keyword>
<evidence type="ECO:0000256" key="7">
    <source>
        <dbReference type="ARBA" id="ARBA00022801"/>
    </source>
</evidence>
<dbReference type="InterPro" id="IPR050083">
    <property type="entry name" value="HtpX_protease"/>
</dbReference>
<dbReference type="GO" id="GO:0005886">
    <property type="term" value="C:plasma membrane"/>
    <property type="evidence" value="ECO:0007669"/>
    <property type="project" value="UniProtKB-SubCell"/>
</dbReference>
<accession>A0A091BUK7</accession>
<evidence type="ECO:0000259" key="15">
    <source>
        <dbReference type="Pfam" id="PF01435"/>
    </source>
</evidence>
<dbReference type="STRING" id="1384054.N790_06915"/>
<gene>
    <name evidence="14" type="primary">htpX</name>
    <name evidence="16" type="ORF">N790_06915</name>
</gene>
<keyword evidence="4 14" id="KW-0645">Protease</keyword>
<dbReference type="RefSeq" id="WP_043802812.1">
    <property type="nucleotide sequence ID" value="NZ_AVCH01000154.1"/>
</dbReference>
<dbReference type="eggNOG" id="COG0501">
    <property type="taxonomic scope" value="Bacteria"/>
</dbReference>
<comment type="cofactor">
    <cofactor evidence="14">
        <name>Zn(2+)</name>
        <dbReference type="ChEBI" id="CHEBI:29105"/>
    </cofactor>
    <text evidence="14">Binds 1 zinc ion per subunit.</text>
</comment>
<evidence type="ECO:0000256" key="10">
    <source>
        <dbReference type="ARBA" id="ARBA00023049"/>
    </source>
</evidence>
<keyword evidence="5 14" id="KW-0812">Transmembrane</keyword>
<evidence type="ECO:0000256" key="2">
    <source>
        <dbReference type="ARBA" id="ARBA00009779"/>
    </source>
</evidence>
<evidence type="ECO:0000256" key="6">
    <source>
        <dbReference type="ARBA" id="ARBA00022723"/>
    </source>
</evidence>
<name>A0A091BUK7_9GAMM</name>
<evidence type="ECO:0000256" key="4">
    <source>
        <dbReference type="ARBA" id="ARBA00022670"/>
    </source>
</evidence>
<feature type="active site" evidence="14">
    <location>
        <position position="145"/>
    </location>
</feature>
<feature type="transmembrane region" description="Helical" evidence="14">
    <location>
        <begin position="40"/>
        <end position="59"/>
    </location>
</feature>
<dbReference type="GO" id="GO:0006508">
    <property type="term" value="P:proteolysis"/>
    <property type="evidence" value="ECO:0007669"/>
    <property type="project" value="UniProtKB-KW"/>
</dbReference>
<dbReference type="HAMAP" id="MF_00188">
    <property type="entry name" value="Pept_M48_protease_HtpX"/>
    <property type="match status" value="1"/>
</dbReference>
<dbReference type="CDD" id="cd07335">
    <property type="entry name" value="M48B_HtpX_like"/>
    <property type="match status" value="1"/>
</dbReference>
<dbReference type="NCBIfam" id="NF003965">
    <property type="entry name" value="PRK05457.1"/>
    <property type="match status" value="1"/>
</dbReference>
<dbReference type="OrthoDB" id="15218at2"/>
<evidence type="ECO:0000256" key="1">
    <source>
        <dbReference type="ARBA" id="ARBA00004429"/>
    </source>
</evidence>
<keyword evidence="11 14" id="KW-0472">Membrane</keyword>
<reference evidence="16 17" key="1">
    <citation type="submission" date="2013-09" db="EMBL/GenBank/DDBJ databases">
        <title>Genome sequencing of Arenimonas malthae.</title>
        <authorList>
            <person name="Chen F."/>
            <person name="Wang G."/>
        </authorList>
    </citation>
    <scope>NUCLEOTIDE SEQUENCE [LARGE SCALE GENOMIC DNA]</scope>
    <source>
        <strain evidence="16 17">CC-JY-1</strain>
    </source>
</reference>
<comment type="similarity">
    <text evidence="2 14">Belongs to the peptidase M48B family.</text>
</comment>
<evidence type="ECO:0000256" key="9">
    <source>
        <dbReference type="ARBA" id="ARBA00022989"/>
    </source>
</evidence>
<dbReference type="EMBL" id="AVCH01000154">
    <property type="protein sequence ID" value="KFN48025.1"/>
    <property type="molecule type" value="Genomic_DNA"/>
</dbReference>
<dbReference type="PANTHER" id="PTHR43221">
    <property type="entry name" value="PROTEASE HTPX"/>
    <property type="match status" value="1"/>
</dbReference>
<dbReference type="PATRIC" id="fig|1384054.3.peg.1397"/>
<evidence type="ECO:0000313" key="17">
    <source>
        <dbReference type="Proteomes" id="UP000029392"/>
    </source>
</evidence>
<keyword evidence="17" id="KW-1185">Reference proteome</keyword>
<dbReference type="AlphaFoldDB" id="A0A091BUK7"/>
<evidence type="ECO:0000256" key="11">
    <source>
        <dbReference type="ARBA" id="ARBA00023136"/>
    </source>
</evidence>
<dbReference type="PANTHER" id="PTHR43221:SF1">
    <property type="entry name" value="PROTEASE HTPX"/>
    <property type="match status" value="1"/>
</dbReference>
<feature type="binding site" evidence="14">
    <location>
        <position position="148"/>
    </location>
    <ligand>
        <name>Zn(2+)</name>
        <dbReference type="ChEBI" id="CHEBI:29105"/>
        <note>catalytic</note>
    </ligand>
</feature>
<dbReference type="Pfam" id="PF01435">
    <property type="entry name" value="Peptidase_M48"/>
    <property type="match status" value="1"/>
</dbReference>
<organism evidence="16 17">
    <name type="scientific">Arenimonas malthae CC-JY-1</name>
    <dbReference type="NCBI Taxonomy" id="1384054"/>
    <lineage>
        <taxon>Bacteria</taxon>
        <taxon>Pseudomonadati</taxon>
        <taxon>Pseudomonadota</taxon>
        <taxon>Gammaproteobacteria</taxon>
        <taxon>Lysobacterales</taxon>
        <taxon>Lysobacteraceae</taxon>
        <taxon>Arenimonas</taxon>
    </lineage>
</organism>
<protein>
    <recommendedName>
        <fullName evidence="12 14">Protease HtpX</fullName>
        <ecNumber evidence="14">3.4.24.-</ecNumber>
    </recommendedName>
    <alternativeName>
        <fullName evidence="13 14">Heat shock protein HtpX</fullName>
    </alternativeName>
</protein>
<keyword evidence="3 14" id="KW-1003">Cell membrane</keyword>
<keyword evidence="9 14" id="KW-1133">Transmembrane helix</keyword>
<dbReference type="MEROPS" id="M48.002"/>
<keyword evidence="7 14" id="KW-0378">Hydrolase</keyword>
<dbReference type="GO" id="GO:0004222">
    <property type="term" value="F:metalloendopeptidase activity"/>
    <property type="evidence" value="ECO:0007669"/>
    <property type="project" value="UniProtKB-UniRule"/>
</dbReference>
<dbReference type="InterPro" id="IPR022919">
    <property type="entry name" value="Pept_M48_protease_HtpX"/>
</dbReference>
<evidence type="ECO:0000256" key="5">
    <source>
        <dbReference type="ARBA" id="ARBA00022692"/>
    </source>
</evidence>
<evidence type="ECO:0000256" key="3">
    <source>
        <dbReference type="ARBA" id="ARBA00022475"/>
    </source>
</evidence>
<dbReference type="GO" id="GO:0008270">
    <property type="term" value="F:zinc ion binding"/>
    <property type="evidence" value="ECO:0007669"/>
    <property type="project" value="UniProtKB-UniRule"/>
</dbReference>
<evidence type="ECO:0000256" key="14">
    <source>
        <dbReference type="HAMAP-Rule" id="MF_00188"/>
    </source>
</evidence>
<feature type="binding site" evidence="14">
    <location>
        <position position="144"/>
    </location>
    <ligand>
        <name>Zn(2+)</name>
        <dbReference type="ChEBI" id="CHEBI:29105"/>
        <note>catalytic</note>
    </ligand>
</feature>
<evidence type="ECO:0000313" key="16">
    <source>
        <dbReference type="EMBL" id="KFN48025.1"/>
    </source>
</evidence>
<sequence length="295" mass="31537">MFKRVALFLATNLAVLVLLGLVMSVLQNVFGVTLGNNGALLLFAAVFGFGGAFISLAISKWMAKRSTGMHLIAQPRNEGEAWLLNTVRRQAEAAGIAMPEVGIYDAPEINAFATGPSRNNALVAVSTGLLRSMSRDEAEAVLAHEVSHVANGDMVTMALIQGVLNTFVIFLARVVGRAVDAALSGNRDGGTGPFYFLIVLVLDLVFGVLASVVAMWFSRWREFRADAGGARLAGRDKMIAALQRLAQTYGQSTLPNEVRAFGISGAVGFGLKKLFMTHPPLAERIQALRDMPASM</sequence>
<keyword evidence="6 14" id="KW-0479">Metal-binding</keyword>
<dbReference type="InterPro" id="IPR001915">
    <property type="entry name" value="Peptidase_M48"/>
</dbReference>
<comment type="subcellular location">
    <subcellularLocation>
        <location evidence="1">Cell inner membrane</location>
        <topology evidence="1">Multi-pass membrane protein</topology>
    </subcellularLocation>
    <subcellularLocation>
        <location evidence="14">Cell membrane</location>
        <topology evidence="14">Multi-pass membrane protein</topology>
    </subcellularLocation>
</comment>
<dbReference type="EC" id="3.4.24.-" evidence="14"/>
<feature type="binding site" evidence="14">
    <location>
        <position position="222"/>
    </location>
    <ligand>
        <name>Zn(2+)</name>
        <dbReference type="ChEBI" id="CHEBI:29105"/>
        <note>catalytic</note>
    </ligand>
</feature>